<dbReference type="CDD" id="cd24013">
    <property type="entry name" value="ASKHA_ATPase_BT3980-like"/>
    <property type="match status" value="1"/>
</dbReference>
<evidence type="ECO:0000313" key="2">
    <source>
        <dbReference type="Proteomes" id="UP000290407"/>
    </source>
</evidence>
<organism evidence="1 2">
    <name type="scientific">Spirosoma sordidisoli</name>
    <dbReference type="NCBI Taxonomy" id="2502893"/>
    <lineage>
        <taxon>Bacteria</taxon>
        <taxon>Pseudomonadati</taxon>
        <taxon>Bacteroidota</taxon>
        <taxon>Cytophagia</taxon>
        <taxon>Cytophagales</taxon>
        <taxon>Cytophagaceae</taxon>
        <taxon>Spirosoma</taxon>
    </lineage>
</organism>
<name>A0A4Q2UM85_9BACT</name>
<sequence length="292" mass="33361">MTSAPTVTIRSDSFDPSQTAQSVLCLEVGRDRFRFLVQNALQQVCYLEDYTFPSLLTDRPLVGLLPDVIRGHSVLSAGNWQEIRVGVNSSSFTFVPQPLFRKEYASSYLTLMRGSTLPAHEFAQAHLHEAEGFLSVFNLEHPVADYFAETYPLQPLTFIHQTGSLIQATAALARHSLLSQQVWLYFEDEFVTIIYRQNRQLRYCNRFGYKNASDLTYYVLYVLDEQQIKADEVHIALYGEITPFADTYSALSRFLPNLTFGRAPQPMTLTAEFDELPEHRYLSLYGLSLLNE</sequence>
<dbReference type="RefSeq" id="WP_129601587.1">
    <property type="nucleotide sequence ID" value="NZ_SBLB01000002.1"/>
</dbReference>
<keyword evidence="2" id="KW-1185">Reference proteome</keyword>
<reference evidence="1 2" key="1">
    <citation type="submission" date="2019-01" db="EMBL/GenBank/DDBJ databases">
        <title>Spirosoma flava sp. nov., a propanil-degrading bacterium isolated from herbicide-contaminated soil.</title>
        <authorList>
            <person name="Zhang L."/>
            <person name="Jiang J.-D."/>
        </authorList>
    </citation>
    <scope>NUCLEOTIDE SEQUENCE [LARGE SCALE GENOMIC DNA]</scope>
    <source>
        <strain evidence="1 2">TY50</strain>
    </source>
</reference>
<dbReference type="InterPro" id="IPR024213">
    <property type="entry name" value="DUF3822"/>
</dbReference>
<comment type="caution">
    <text evidence="1">The sequence shown here is derived from an EMBL/GenBank/DDBJ whole genome shotgun (WGS) entry which is preliminary data.</text>
</comment>
<gene>
    <name evidence="1" type="ORF">EQG79_10935</name>
</gene>
<dbReference type="Gene3D" id="3.30.420.260">
    <property type="match status" value="1"/>
</dbReference>
<proteinExistence type="predicted"/>
<dbReference type="AlphaFoldDB" id="A0A4Q2UM85"/>
<dbReference type="Gene3D" id="3.30.420.250">
    <property type="match status" value="1"/>
</dbReference>
<dbReference type="Pfam" id="PF12864">
    <property type="entry name" value="DUF3822"/>
    <property type="match status" value="1"/>
</dbReference>
<dbReference type="Proteomes" id="UP000290407">
    <property type="component" value="Unassembled WGS sequence"/>
</dbReference>
<protein>
    <submittedName>
        <fullName evidence="1">DUF3822 family protein</fullName>
    </submittedName>
</protein>
<accession>A0A4Q2UM85</accession>
<evidence type="ECO:0000313" key="1">
    <source>
        <dbReference type="EMBL" id="RYC70366.1"/>
    </source>
</evidence>
<dbReference type="EMBL" id="SBLB01000002">
    <property type="protein sequence ID" value="RYC70366.1"/>
    <property type="molecule type" value="Genomic_DNA"/>
</dbReference>